<evidence type="ECO:0000313" key="2">
    <source>
        <dbReference type="EMBL" id="CAF3922204.1"/>
    </source>
</evidence>
<gene>
    <name evidence="1" type="ORF">OVA965_LOCUS20829</name>
    <name evidence="2" type="ORF">TMI583_LOCUS21325</name>
</gene>
<dbReference type="Proteomes" id="UP000677228">
    <property type="component" value="Unassembled WGS sequence"/>
</dbReference>
<accession>A0A8S2LSP6</accession>
<proteinExistence type="predicted"/>
<dbReference type="EMBL" id="CAJNOK010011204">
    <property type="protein sequence ID" value="CAF1134745.1"/>
    <property type="molecule type" value="Genomic_DNA"/>
</dbReference>
<protein>
    <submittedName>
        <fullName evidence="2">Uncharacterized protein</fullName>
    </submittedName>
</protein>
<dbReference type="EMBL" id="CAJOBA010023508">
    <property type="protein sequence ID" value="CAF3922204.1"/>
    <property type="molecule type" value="Genomic_DNA"/>
</dbReference>
<evidence type="ECO:0000313" key="3">
    <source>
        <dbReference type="Proteomes" id="UP000682733"/>
    </source>
</evidence>
<sequence length="187" mass="21557">MVDLRRYVEPNYSKPQNLMVQPCSNVYGKAMRLMHDDSSYEFLDHGYGNYGQDGYNVNRNNYRNGFQCNFSQMNDVRYYCNHGGYNTNGFDNMNQIPNPNILSQQMYDSNAYSQQQSGNMSIDNYVDMERRGTNEAQLPNITDQAINYAISRYSFGVLYNENNWPKELGGSRIGMETKPSIPPQLAP</sequence>
<evidence type="ECO:0000313" key="1">
    <source>
        <dbReference type="EMBL" id="CAF1134745.1"/>
    </source>
</evidence>
<reference evidence="2" key="1">
    <citation type="submission" date="2021-02" db="EMBL/GenBank/DDBJ databases">
        <authorList>
            <person name="Nowell W R."/>
        </authorList>
    </citation>
    <scope>NUCLEOTIDE SEQUENCE</scope>
</reference>
<comment type="caution">
    <text evidence="2">The sequence shown here is derived from an EMBL/GenBank/DDBJ whole genome shotgun (WGS) entry which is preliminary data.</text>
</comment>
<dbReference type="AlphaFoldDB" id="A0A8S2LSP6"/>
<dbReference type="Proteomes" id="UP000682733">
    <property type="component" value="Unassembled WGS sequence"/>
</dbReference>
<organism evidence="2 3">
    <name type="scientific">Didymodactylos carnosus</name>
    <dbReference type="NCBI Taxonomy" id="1234261"/>
    <lineage>
        <taxon>Eukaryota</taxon>
        <taxon>Metazoa</taxon>
        <taxon>Spiralia</taxon>
        <taxon>Gnathifera</taxon>
        <taxon>Rotifera</taxon>
        <taxon>Eurotatoria</taxon>
        <taxon>Bdelloidea</taxon>
        <taxon>Philodinida</taxon>
        <taxon>Philodinidae</taxon>
        <taxon>Didymodactylos</taxon>
    </lineage>
</organism>
<name>A0A8S2LSP6_9BILA</name>